<reference evidence="1" key="1">
    <citation type="journal article" date="2012" name="Nature">
        <title>The oyster genome reveals stress adaptation and complexity of shell formation.</title>
        <authorList>
            <person name="Zhang G."/>
            <person name="Fang X."/>
            <person name="Guo X."/>
            <person name="Li L."/>
            <person name="Luo R."/>
            <person name="Xu F."/>
            <person name="Yang P."/>
            <person name="Zhang L."/>
            <person name="Wang X."/>
            <person name="Qi H."/>
            <person name="Xiong Z."/>
            <person name="Que H."/>
            <person name="Xie Y."/>
            <person name="Holland P.W."/>
            <person name="Paps J."/>
            <person name="Zhu Y."/>
            <person name="Wu F."/>
            <person name="Chen Y."/>
            <person name="Wang J."/>
            <person name="Peng C."/>
            <person name="Meng J."/>
            <person name="Yang L."/>
            <person name="Liu J."/>
            <person name="Wen B."/>
            <person name="Zhang N."/>
            <person name="Huang Z."/>
            <person name="Zhu Q."/>
            <person name="Feng Y."/>
            <person name="Mount A."/>
            <person name="Hedgecock D."/>
            <person name="Xu Z."/>
            <person name="Liu Y."/>
            <person name="Domazet-Loso T."/>
            <person name="Du Y."/>
            <person name="Sun X."/>
            <person name="Zhang S."/>
            <person name="Liu B."/>
            <person name="Cheng P."/>
            <person name="Jiang X."/>
            <person name="Li J."/>
            <person name="Fan D."/>
            <person name="Wang W."/>
            <person name="Fu W."/>
            <person name="Wang T."/>
            <person name="Wang B."/>
            <person name="Zhang J."/>
            <person name="Peng Z."/>
            <person name="Li Y."/>
            <person name="Li N."/>
            <person name="Wang J."/>
            <person name="Chen M."/>
            <person name="He Y."/>
            <person name="Tan F."/>
            <person name="Song X."/>
            <person name="Zheng Q."/>
            <person name="Huang R."/>
            <person name="Yang H."/>
            <person name="Du X."/>
            <person name="Chen L."/>
            <person name="Yang M."/>
            <person name="Gaffney P.M."/>
            <person name="Wang S."/>
            <person name="Luo L."/>
            <person name="She Z."/>
            <person name="Ming Y."/>
            <person name="Huang W."/>
            <person name="Zhang S."/>
            <person name="Huang B."/>
            <person name="Zhang Y."/>
            <person name="Qu T."/>
            <person name="Ni P."/>
            <person name="Miao G."/>
            <person name="Wang J."/>
            <person name="Wang Q."/>
            <person name="Steinberg C.E."/>
            <person name="Wang H."/>
            <person name="Li N."/>
            <person name="Qian L."/>
            <person name="Zhang G."/>
            <person name="Li Y."/>
            <person name="Yang H."/>
            <person name="Liu X."/>
            <person name="Wang J."/>
            <person name="Yin Y."/>
            <person name="Wang J."/>
        </authorList>
    </citation>
    <scope>NUCLEOTIDE SEQUENCE [LARGE SCALE GENOMIC DNA]</scope>
    <source>
        <strain evidence="1">05x7-T-G4-1.051#20</strain>
    </source>
</reference>
<name>K1PR18_MAGGI</name>
<organism evidence="1">
    <name type="scientific">Magallana gigas</name>
    <name type="common">Pacific oyster</name>
    <name type="synonym">Crassostrea gigas</name>
    <dbReference type="NCBI Taxonomy" id="29159"/>
    <lineage>
        <taxon>Eukaryota</taxon>
        <taxon>Metazoa</taxon>
        <taxon>Spiralia</taxon>
        <taxon>Lophotrochozoa</taxon>
        <taxon>Mollusca</taxon>
        <taxon>Bivalvia</taxon>
        <taxon>Autobranchia</taxon>
        <taxon>Pteriomorphia</taxon>
        <taxon>Ostreida</taxon>
        <taxon>Ostreoidea</taxon>
        <taxon>Ostreidae</taxon>
        <taxon>Magallana</taxon>
    </lineage>
</organism>
<accession>K1PR18</accession>
<evidence type="ECO:0000313" key="1">
    <source>
        <dbReference type="EMBL" id="EKC26722.1"/>
    </source>
</evidence>
<dbReference type="HOGENOM" id="CLU_2963019_0_0_1"/>
<proteinExistence type="predicted"/>
<dbReference type="InParanoid" id="K1PR18"/>
<protein>
    <submittedName>
        <fullName evidence="1">Uncharacterized protein</fullName>
    </submittedName>
</protein>
<gene>
    <name evidence="1" type="ORF">CGI_10028259</name>
</gene>
<dbReference type="AlphaFoldDB" id="K1PR18"/>
<dbReference type="EMBL" id="JH816901">
    <property type="protein sequence ID" value="EKC26722.1"/>
    <property type="molecule type" value="Genomic_DNA"/>
</dbReference>
<sequence length="59" mass="6511">MSPADSCNIGDFSSCGGNVKGCLISIQRLGFGKWRPSRLRESFVLDAKTTKRNSTKKFN</sequence>